<organism evidence="4 5">
    <name type="scientific">Sinocyclocheilus grahami</name>
    <name type="common">Dianchi golden-line fish</name>
    <name type="synonym">Barbus grahami</name>
    <dbReference type="NCBI Taxonomy" id="75366"/>
    <lineage>
        <taxon>Eukaryota</taxon>
        <taxon>Metazoa</taxon>
        <taxon>Chordata</taxon>
        <taxon>Craniata</taxon>
        <taxon>Vertebrata</taxon>
        <taxon>Euteleostomi</taxon>
        <taxon>Actinopterygii</taxon>
        <taxon>Neopterygii</taxon>
        <taxon>Teleostei</taxon>
        <taxon>Ostariophysi</taxon>
        <taxon>Cypriniformes</taxon>
        <taxon>Cyprinidae</taxon>
        <taxon>Cyprininae</taxon>
        <taxon>Sinocyclocheilus</taxon>
    </lineage>
</organism>
<dbReference type="InterPro" id="IPR007529">
    <property type="entry name" value="Znf_HIT"/>
</dbReference>
<dbReference type="OMA" id="WHLWRLL"/>
<accession>A0A672QGJ1</accession>
<reference evidence="4" key="1">
    <citation type="submission" date="2025-08" db="UniProtKB">
        <authorList>
            <consortium name="Ensembl"/>
        </authorList>
    </citation>
    <scope>IDENTIFICATION</scope>
</reference>
<dbReference type="Ensembl" id="ENSSGRT00000079774.1">
    <property type="protein sequence ID" value="ENSSGRP00000074937.1"/>
    <property type="gene ID" value="ENSSGRG00000038026.1"/>
</dbReference>
<dbReference type="PROSITE" id="PS51083">
    <property type="entry name" value="ZF_HIT"/>
    <property type="match status" value="1"/>
</dbReference>
<dbReference type="InParanoid" id="A0A672QGJ1"/>
<dbReference type="GO" id="GO:0008270">
    <property type="term" value="F:zinc ion binding"/>
    <property type="evidence" value="ECO:0007669"/>
    <property type="project" value="UniProtKB-UniRule"/>
</dbReference>
<feature type="region of interest" description="Disordered" evidence="2">
    <location>
        <begin position="296"/>
        <end position="317"/>
    </location>
</feature>
<evidence type="ECO:0000256" key="2">
    <source>
        <dbReference type="SAM" id="MobiDB-lite"/>
    </source>
</evidence>
<feature type="domain" description="HIT-type" evidence="3">
    <location>
        <begin position="75"/>
        <end position="108"/>
    </location>
</feature>
<dbReference type="Pfam" id="PF04438">
    <property type="entry name" value="zf-HIT"/>
    <property type="match status" value="1"/>
</dbReference>
<keyword evidence="5" id="KW-1185">Reference proteome</keyword>
<dbReference type="PANTHER" id="PTHR15555:SF0">
    <property type="entry name" value="ZINC FINGER HIT DOMAIN-CONTAINING PROTEIN 2"/>
    <property type="match status" value="1"/>
</dbReference>
<keyword evidence="1" id="KW-0862">Zinc</keyword>
<dbReference type="AlphaFoldDB" id="A0A672QGJ1"/>
<protein>
    <submittedName>
        <fullName evidence="4">Zinc finger HIT domain-containing protein 2-like</fullName>
    </submittedName>
</protein>
<dbReference type="InterPro" id="IPR039646">
    <property type="entry name" value="ZNHIT2"/>
</dbReference>
<evidence type="ECO:0000313" key="5">
    <source>
        <dbReference type="Proteomes" id="UP000472262"/>
    </source>
</evidence>
<reference evidence="4" key="2">
    <citation type="submission" date="2025-09" db="UniProtKB">
        <authorList>
            <consortium name="Ensembl"/>
        </authorList>
    </citation>
    <scope>IDENTIFICATION</scope>
</reference>
<sequence>MDPIVRRKIPACVRLLLTDSAAKEEEQLSDWPEIDSESITTKDGIALPKRGTNETLLTPANGTEGGTTASSIKPCGLCLSNPSCYTCPRCNIPYCGLACYRSQNHSSCSEEFYKESVLQELKSQGVTDEEGKSKMQEILLRLRRSAESEGGMENLLRNLGDDETSVTEKDAHALELLSQLAEIQSSGDEKSKEVQELLAKLRDIEDGSDEEEADLAEKLAGLDIDSISEEELWSLLSAQEKEKFERLVKEGSIGGLVVLWSPWWERHEKDTKALIEELQSENDEKMHNVNVKKDRKIKKVSSNKVKSDKSPRSSIPPVSTKIAPLHTLSSNPSPLVRYNLINALYGYTFSLCLYNGDISEMLLEFCQVVLAVSDGLGARRVFNSVSEALDAGIRAVSAGGYFDREDPLAPLRAVEAVAHILTGGSREGAVEYSLSALSQLCTALSKATASVPKEEEQVRWMYFQAGKKCEFFQSWVKENPKVLRSLAGCVWSDFERREMERMTLEGEKKCLEKGWEKSSGKGGLIEEIELYIFVNKK</sequence>
<keyword evidence="1" id="KW-0479">Metal-binding</keyword>
<gene>
    <name evidence="4" type="primary">LOC107555156</name>
</gene>
<dbReference type="PANTHER" id="PTHR15555">
    <property type="entry name" value="ZINC FINGER HIT DOMAIN CONTAINING PROTEIN 2 PROTEIN FON -RELATED"/>
    <property type="match status" value="1"/>
</dbReference>
<dbReference type="OrthoDB" id="10005492at2759"/>
<evidence type="ECO:0000313" key="4">
    <source>
        <dbReference type="Ensembl" id="ENSSGRP00000074937.1"/>
    </source>
</evidence>
<name>A0A672QGJ1_SINGR</name>
<dbReference type="RefSeq" id="XP_016093342.1">
    <property type="nucleotide sequence ID" value="XM_016237856.1"/>
</dbReference>
<evidence type="ECO:0000256" key="1">
    <source>
        <dbReference type="PROSITE-ProRule" id="PRU00453"/>
    </source>
</evidence>
<proteinExistence type="predicted"/>
<dbReference type="Gene3D" id="3.30.60.190">
    <property type="match status" value="1"/>
</dbReference>
<keyword evidence="1" id="KW-0863">Zinc-finger</keyword>
<dbReference type="GeneID" id="107555156"/>
<evidence type="ECO:0000259" key="3">
    <source>
        <dbReference type="PROSITE" id="PS51083"/>
    </source>
</evidence>
<dbReference type="Proteomes" id="UP000472262">
    <property type="component" value="Unassembled WGS sequence"/>
</dbReference>
<dbReference type="SUPFAM" id="SSF144232">
    <property type="entry name" value="HIT/MYND zinc finger-like"/>
    <property type="match status" value="1"/>
</dbReference>
<dbReference type="KEGG" id="sgh:107555156"/>
<dbReference type="CDD" id="cd23024">
    <property type="entry name" value="zf-HIT_ZNHIT2-3"/>
    <property type="match status" value="1"/>
</dbReference>